<dbReference type="PANTHER" id="PTHR11904">
    <property type="entry name" value="METHYLTHIOADENOSINE/PURINE NUCLEOSIDE PHOSPHORYLASE"/>
    <property type="match status" value="1"/>
</dbReference>
<dbReference type="Gene3D" id="3.40.50.1580">
    <property type="entry name" value="Nucleoside phosphorylase domain"/>
    <property type="match status" value="1"/>
</dbReference>
<name>A0A8C7WVX9_9TELE</name>
<dbReference type="InterPro" id="IPR035994">
    <property type="entry name" value="Nucleoside_phosphorylase_sf"/>
</dbReference>
<dbReference type="InterPro" id="IPR011268">
    <property type="entry name" value="Purine_phosphorylase"/>
</dbReference>
<keyword evidence="4" id="KW-1185">Reference proteome</keyword>
<keyword evidence="2" id="KW-0808">Transferase</keyword>
<dbReference type="GO" id="GO:0009116">
    <property type="term" value="P:nucleoside metabolic process"/>
    <property type="evidence" value="ECO:0007669"/>
    <property type="project" value="InterPro"/>
</dbReference>
<dbReference type="AlphaFoldDB" id="A0A8C7WVX9"/>
<evidence type="ECO:0000313" key="4">
    <source>
        <dbReference type="Proteomes" id="UP000694383"/>
    </source>
</evidence>
<dbReference type="Ensembl" id="ENSOSIT00000004216.1">
    <property type="protein sequence ID" value="ENSOSIP00000003935.1"/>
    <property type="gene ID" value="ENSOSIG00000002648.1"/>
</dbReference>
<dbReference type="Proteomes" id="UP000694383">
    <property type="component" value="Unplaced"/>
</dbReference>
<proteinExistence type="predicted"/>
<reference evidence="3" key="2">
    <citation type="submission" date="2025-09" db="UniProtKB">
        <authorList>
            <consortium name="Ensembl"/>
        </authorList>
    </citation>
    <scope>IDENTIFICATION</scope>
</reference>
<keyword evidence="1" id="KW-0328">Glycosyltransferase</keyword>
<sequence length="380" mass="43290">MDGGLHQGQRSSSWMEVFIKERGLRHGWRSSSRKEVFVVDGGLHQGQRSSSGTEVFIRDRCLLHGWRSSSKKEGFNHGWRSSSGTEVFVMDGGLRCGQRSSSRTEVFIVDGGLHQGKRVLTMGGGLYQGQRSSSWTEVFQRRFRSLSLTEVFVVENGHHGQRSSSWKVVIMDRGLRRGKWSSSWTEVFIMNRGLQSLLLHICFCLYRNSEADGFILKIYPIYLYFYIYTYFWFSKNIREEKVASECQHVFAAMPLAADHEWRSSEPIRSLLEYYLRGSARASSSFSASPVPPSERLLLSMHSKEQISHDDYQKTAEWLMSRTKHRPQVSIICGSGLGMLADSLSCRDQFSYSEIPGFPQSTGKLTLRAKNSGKPGVRIHL</sequence>
<dbReference type="GO" id="GO:0004731">
    <property type="term" value="F:purine-nucleoside phosphorylase activity"/>
    <property type="evidence" value="ECO:0007669"/>
    <property type="project" value="InterPro"/>
</dbReference>
<dbReference type="GeneTree" id="ENSGT01000000222081"/>
<accession>A0A8C7WVX9</accession>
<reference evidence="3" key="1">
    <citation type="submission" date="2025-08" db="UniProtKB">
        <authorList>
            <consortium name="Ensembl"/>
        </authorList>
    </citation>
    <scope>IDENTIFICATION</scope>
</reference>
<dbReference type="SUPFAM" id="SSF53167">
    <property type="entry name" value="Purine and uridine phosphorylases"/>
    <property type="match status" value="1"/>
</dbReference>
<dbReference type="GO" id="GO:0005737">
    <property type="term" value="C:cytoplasm"/>
    <property type="evidence" value="ECO:0007669"/>
    <property type="project" value="TreeGrafter"/>
</dbReference>
<protein>
    <submittedName>
        <fullName evidence="3">Uncharacterized protein</fullName>
    </submittedName>
</protein>
<organism evidence="3 4">
    <name type="scientific">Oryzias sinensis</name>
    <name type="common">Chinese medaka</name>
    <dbReference type="NCBI Taxonomy" id="183150"/>
    <lineage>
        <taxon>Eukaryota</taxon>
        <taxon>Metazoa</taxon>
        <taxon>Chordata</taxon>
        <taxon>Craniata</taxon>
        <taxon>Vertebrata</taxon>
        <taxon>Euteleostomi</taxon>
        <taxon>Actinopterygii</taxon>
        <taxon>Neopterygii</taxon>
        <taxon>Teleostei</taxon>
        <taxon>Neoteleostei</taxon>
        <taxon>Acanthomorphata</taxon>
        <taxon>Ovalentaria</taxon>
        <taxon>Atherinomorphae</taxon>
        <taxon>Beloniformes</taxon>
        <taxon>Adrianichthyidae</taxon>
        <taxon>Oryziinae</taxon>
        <taxon>Oryzias</taxon>
    </lineage>
</organism>
<evidence type="ECO:0000313" key="3">
    <source>
        <dbReference type="Ensembl" id="ENSOSIP00000003935.1"/>
    </source>
</evidence>
<dbReference type="PANTHER" id="PTHR11904:SF13">
    <property type="entry name" value="PURINE NUCLEOSIDE PHOSPHORYLASE"/>
    <property type="match status" value="1"/>
</dbReference>
<evidence type="ECO:0000256" key="2">
    <source>
        <dbReference type="ARBA" id="ARBA00022679"/>
    </source>
</evidence>
<evidence type="ECO:0000256" key="1">
    <source>
        <dbReference type="ARBA" id="ARBA00022676"/>
    </source>
</evidence>